<keyword evidence="2" id="KW-1185">Reference proteome</keyword>
<dbReference type="AlphaFoldDB" id="A0AAV4S113"/>
<dbReference type="EMBL" id="BPLR01008682">
    <property type="protein sequence ID" value="GIY26432.1"/>
    <property type="molecule type" value="Genomic_DNA"/>
</dbReference>
<gene>
    <name evidence="1" type="ORF">CEXT_807191</name>
</gene>
<proteinExistence type="predicted"/>
<accession>A0AAV4S113</accession>
<dbReference type="Proteomes" id="UP001054945">
    <property type="component" value="Unassembled WGS sequence"/>
</dbReference>
<organism evidence="1 2">
    <name type="scientific">Caerostris extrusa</name>
    <name type="common">Bark spider</name>
    <name type="synonym">Caerostris bankana</name>
    <dbReference type="NCBI Taxonomy" id="172846"/>
    <lineage>
        <taxon>Eukaryota</taxon>
        <taxon>Metazoa</taxon>
        <taxon>Ecdysozoa</taxon>
        <taxon>Arthropoda</taxon>
        <taxon>Chelicerata</taxon>
        <taxon>Arachnida</taxon>
        <taxon>Araneae</taxon>
        <taxon>Araneomorphae</taxon>
        <taxon>Entelegynae</taxon>
        <taxon>Araneoidea</taxon>
        <taxon>Araneidae</taxon>
        <taxon>Caerostris</taxon>
    </lineage>
</organism>
<protein>
    <submittedName>
        <fullName evidence="1">Uncharacterized protein</fullName>
    </submittedName>
</protein>
<evidence type="ECO:0000313" key="1">
    <source>
        <dbReference type="EMBL" id="GIY26432.1"/>
    </source>
</evidence>
<name>A0AAV4S113_CAEEX</name>
<comment type="caution">
    <text evidence="1">The sequence shown here is derived from an EMBL/GenBank/DDBJ whole genome shotgun (WGS) entry which is preliminary data.</text>
</comment>
<sequence length="110" mass="12542">MRCPYSDISGSVLCPGWRLLMWCSSSSSLSFPDNTYLIASQLFDQVGKKNPGHYTNLDHWIITLSPRITRYSKMADQTEPELISANVLPDDMISLQHIDYCQCLSAQRRI</sequence>
<reference evidence="1 2" key="1">
    <citation type="submission" date="2021-06" db="EMBL/GenBank/DDBJ databases">
        <title>Caerostris extrusa draft genome.</title>
        <authorList>
            <person name="Kono N."/>
            <person name="Arakawa K."/>
        </authorList>
    </citation>
    <scope>NUCLEOTIDE SEQUENCE [LARGE SCALE GENOMIC DNA]</scope>
</reference>
<evidence type="ECO:0000313" key="2">
    <source>
        <dbReference type="Proteomes" id="UP001054945"/>
    </source>
</evidence>